<evidence type="ECO:0000313" key="2">
    <source>
        <dbReference type="EMBL" id="MBB6343010.1"/>
    </source>
</evidence>
<evidence type="ECO:0000256" key="1">
    <source>
        <dbReference type="SAM" id="Phobius"/>
    </source>
</evidence>
<dbReference type="AlphaFoldDB" id="A0A7X0EVN8"/>
<keyword evidence="1" id="KW-0472">Membrane</keyword>
<name>A0A7X0EVN8_9PSED</name>
<dbReference type="EMBL" id="JACHLL010000006">
    <property type="protein sequence ID" value="MBB6343010.1"/>
    <property type="molecule type" value="Genomic_DNA"/>
</dbReference>
<keyword evidence="1" id="KW-0812">Transmembrane</keyword>
<dbReference type="RefSeq" id="WP_184684920.1">
    <property type="nucleotide sequence ID" value="NZ_JACHLL010000006.1"/>
</dbReference>
<keyword evidence="1" id="KW-1133">Transmembrane helix</keyword>
<protein>
    <submittedName>
        <fullName evidence="2">Uncharacterized protein</fullName>
    </submittedName>
</protein>
<comment type="caution">
    <text evidence="2">The sequence shown here is derived from an EMBL/GenBank/DDBJ whole genome shotgun (WGS) entry which is preliminary data.</text>
</comment>
<keyword evidence="3" id="KW-1185">Reference proteome</keyword>
<dbReference type="Proteomes" id="UP000557193">
    <property type="component" value="Unassembled WGS sequence"/>
</dbReference>
<reference evidence="2 3" key="1">
    <citation type="submission" date="2020-08" db="EMBL/GenBank/DDBJ databases">
        <title>Functional genomics of gut bacteria from endangered species of beetles.</title>
        <authorList>
            <person name="Carlos-Shanley C."/>
        </authorList>
    </citation>
    <scope>NUCLEOTIDE SEQUENCE [LARGE SCALE GENOMIC DNA]</scope>
    <source>
        <strain evidence="2 3">S00202</strain>
    </source>
</reference>
<gene>
    <name evidence="2" type="ORF">HNP49_003198</name>
</gene>
<evidence type="ECO:0000313" key="3">
    <source>
        <dbReference type="Proteomes" id="UP000557193"/>
    </source>
</evidence>
<feature type="transmembrane region" description="Helical" evidence="1">
    <location>
        <begin position="14"/>
        <end position="34"/>
    </location>
</feature>
<sequence length="147" mass="16950">MNTKQASKWILEKFAYGVVFGLGLYSAVAGTEWATKYFKRTVFSEKYFQYDGGPDLEITEHADIREMRDYIVGGKVKNNTKDTWEKVSIEVSVFKSGILADKCRDEIWLISPGTTESFSITCEKILPERLTKEYTYTVKITYANRRV</sequence>
<proteinExistence type="predicted"/>
<accession>A0A7X0EVN8</accession>
<organism evidence="2 3">
    <name type="scientific">Pseudomonas fluvialis</name>
    <dbReference type="NCBI Taxonomy" id="1793966"/>
    <lineage>
        <taxon>Bacteria</taxon>
        <taxon>Pseudomonadati</taxon>
        <taxon>Pseudomonadota</taxon>
        <taxon>Gammaproteobacteria</taxon>
        <taxon>Pseudomonadales</taxon>
        <taxon>Pseudomonadaceae</taxon>
        <taxon>Pseudomonas</taxon>
    </lineage>
</organism>